<dbReference type="EMBL" id="BQKI01000095">
    <property type="protein sequence ID" value="GJN37802.1"/>
    <property type="molecule type" value="Genomic_DNA"/>
</dbReference>
<dbReference type="CDD" id="cd22157">
    <property type="entry name" value="F-box_AtFBW1-like"/>
    <property type="match status" value="1"/>
</dbReference>
<dbReference type="Proteomes" id="UP001054889">
    <property type="component" value="Unassembled WGS sequence"/>
</dbReference>
<dbReference type="SUPFAM" id="SSF81383">
    <property type="entry name" value="F-box domain"/>
    <property type="match status" value="1"/>
</dbReference>
<reference evidence="2" key="2">
    <citation type="submission" date="2021-12" db="EMBL/GenBank/DDBJ databases">
        <title>Resequencing data analysis of finger millet.</title>
        <authorList>
            <person name="Hatakeyama M."/>
            <person name="Aluri S."/>
            <person name="Balachadran M.T."/>
            <person name="Sivarajan S.R."/>
            <person name="Poveda L."/>
            <person name="Shimizu-Inatsugi R."/>
            <person name="Schlapbach R."/>
            <person name="Sreeman S.M."/>
            <person name="Shimizu K.K."/>
        </authorList>
    </citation>
    <scope>NUCLEOTIDE SEQUENCE</scope>
</reference>
<dbReference type="AlphaFoldDB" id="A0AAV5FS65"/>
<organism evidence="2 3">
    <name type="scientific">Eleusine coracana subsp. coracana</name>
    <dbReference type="NCBI Taxonomy" id="191504"/>
    <lineage>
        <taxon>Eukaryota</taxon>
        <taxon>Viridiplantae</taxon>
        <taxon>Streptophyta</taxon>
        <taxon>Embryophyta</taxon>
        <taxon>Tracheophyta</taxon>
        <taxon>Spermatophyta</taxon>
        <taxon>Magnoliopsida</taxon>
        <taxon>Liliopsida</taxon>
        <taxon>Poales</taxon>
        <taxon>Poaceae</taxon>
        <taxon>PACMAD clade</taxon>
        <taxon>Chloridoideae</taxon>
        <taxon>Cynodonteae</taxon>
        <taxon>Eleusininae</taxon>
        <taxon>Eleusine</taxon>
    </lineage>
</organism>
<evidence type="ECO:0000313" key="3">
    <source>
        <dbReference type="Proteomes" id="UP001054889"/>
    </source>
</evidence>
<dbReference type="PANTHER" id="PTHR32133">
    <property type="entry name" value="OS07G0120400 PROTEIN"/>
    <property type="match status" value="1"/>
</dbReference>
<proteinExistence type="predicted"/>
<feature type="domain" description="F-box" evidence="1">
    <location>
        <begin position="6"/>
        <end position="50"/>
    </location>
</feature>
<evidence type="ECO:0000313" key="2">
    <source>
        <dbReference type="EMBL" id="GJN37802.1"/>
    </source>
</evidence>
<comment type="caution">
    <text evidence="2">The sequence shown here is derived from an EMBL/GenBank/DDBJ whole genome shotgun (WGS) entry which is preliminary data.</text>
</comment>
<protein>
    <recommendedName>
        <fullName evidence="1">F-box domain-containing protein</fullName>
    </recommendedName>
</protein>
<dbReference type="InterPro" id="IPR036047">
    <property type="entry name" value="F-box-like_dom_sf"/>
</dbReference>
<accession>A0AAV5FS65</accession>
<dbReference type="Gene3D" id="1.20.1280.50">
    <property type="match status" value="1"/>
</dbReference>
<dbReference type="SMART" id="SM00256">
    <property type="entry name" value="FBOX"/>
    <property type="match status" value="1"/>
</dbReference>
<name>A0AAV5FS65_ELECO</name>
<dbReference type="PANTHER" id="PTHR32133:SF302">
    <property type="entry name" value="F-BOX DOMAIN CONTAINING PROTEIN, EXPRESSED"/>
    <property type="match status" value="1"/>
</dbReference>
<dbReference type="InterPro" id="IPR001810">
    <property type="entry name" value="F-box_dom"/>
</dbReference>
<keyword evidence="3" id="KW-1185">Reference proteome</keyword>
<evidence type="ECO:0000259" key="1">
    <source>
        <dbReference type="SMART" id="SM00256"/>
    </source>
</evidence>
<dbReference type="Pfam" id="PF00646">
    <property type="entry name" value="F-box"/>
    <property type="match status" value="1"/>
</dbReference>
<reference evidence="2" key="1">
    <citation type="journal article" date="2018" name="DNA Res.">
        <title>Multiple hybrid de novo genome assembly of finger millet, an orphan allotetraploid crop.</title>
        <authorList>
            <person name="Hatakeyama M."/>
            <person name="Aluri S."/>
            <person name="Balachadran M.T."/>
            <person name="Sivarajan S.R."/>
            <person name="Patrignani A."/>
            <person name="Gruter S."/>
            <person name="Poveda L."/>
            <person name="Shimizu-Inatsugi R."/>
            <person name="Baeten J."/>
            <person name="Francoijs K.J."/>
            <person name="Nataraja K.N."/>
            <person name="Reddy Y.A.N."/>
            <person name="Phadnis S."/>
            <person name="Ravikumar R.L."/>
            <person name="Schlapbach R."/>
            <person name="Sreeman S.M."/>
            <person name="Shimizu K.K."/>
        </authorList>
    </citation>
    <scope>NUCLEOTIDE SEQUENCE</scope>
</reference>
<sequence length="410" mass="45203">MSPPFLPDDVVREILLRLPWHDDPSCLVRATLVCKHWRGLVTDPGFLRRVRPPVFGVFLNNPPADAHFVPAAGCVQQPCISSLLRPAPSRGWFVRDSRRGLVLLSNRARFLVWDPATDDQVAVPKPPALCDCFFHGLLADALLRRPTTTDDDDERSSSSSFRVAVALIEDGVAAAAVYSSDTGAWATARPAPAAGLRFLWMEKPGAVVGEAAHWLLSGCRVLKLQHAGGGDQHQQDEAPALSVLEPGNAPAVDDDNVQLMRTHDGALGLIAMTGLALRRWTLATTAREGGMSWWTPCDNSTIRFDESILGPRRGHRRYPGRFRDEKLSLASALALLDCREAPAWGRIVGVDEDGATVFLWRMYSIFMLRLQPTPTTPRVSKICDGYFVLKPRWKAVYPYSCFFLGGNIVT</sequence>
<gene>
    <name evidence="2" type="primary">gb26791</name>
    <name evidence="2" type="ORF">PR202_gb26791</name>
</gene>